<dbReference type="PANTHER" id="PTHR10039:SF14">
    <property type="entry name" value="NACHT DOMAIN-CONTAINING PROTEIN"/>
    <property type="match status" value="1"/>
</dbReference>
<dbReference type="PANTHER" id="PTHR10039">
    <property type="entry name" value="AMELOGENIN"/>
    <property type="match status" value="1"/>
</dbReference>
<dbReference type="SUPFAM" id="SSF52540">
    <property type="entry name" value="P-loop containing nucleoside triphosphate hydrolases"/>
    <property type="match status" value="1"/>
</dbReference>
<evidence type="ECO:0000256" key="1">
    <source>
        <dbReference type="ARBA" id="ARBA00022737"/>
    </source>
</evidence>
<evidence type="ECO:0000259" key="2">
    <source>
        <dbReference type="Pfam" id="PF24809"/>
    </source>
</evidence>
<reference evidence="4 5" key="1">
    <citation type="submission" date="2024-01" db="EMBL/GenBank/DDBJ databases">
        <authorList>
            <person name="Allen C."/>
            <person name="Tagirdzhanova G."/>
        </authorList>
    </citation>
    <scope>NUCLEOTIDE SEQUENCE [LARGE SCALE GENOMIC DNA]</scope>
</reference>
<dbReference type="InterPro" id="IPR056125">
    <property type="entry name" value="DUF7708"/>
</dbReference>
<evidence type="ECO:0000313" key="4">
    <source>
        <dbReference type="EMBL" id="CAK7214760.1"/>
    </source>
</evidence>
<proteinExistence type="predicted"/>
<dbReference type="Pfam" id="PF24883">
    <property type="entry name" value="NPHP3_N"/>
    <property type="match status" value="1"/>
</dbReference>
<dbReference type="Gene3D" id="3.40.50.300">
    <property type="entry name" value="P-loop containing nucleotide triphosphate hydrolases"/>
    <property type="match status" value="1"/>
</dbReference>
<dbReference type="InterPro" id="IPR056884">
    <property type="entry name" value="NPHP3-like_N"/>
</dbReference>
<protein>
    <recommendedName>
        <fullName evidence="6">NACHT domain-containing protein</fullName>
    </recommendedName>
</protein>
<evidence type="ECO:0000259" key="3">
    <source>
        <dbReference type="Pfam" id="PF24883"/>
    </source>
</evidence>
<comment type="caution">
    <text evidence="4">The sequence shown here is derived from an EMBL/GenBank/DDBJ whole genome shotgun (WGS) entry which is preliminary data.</text>
</comment>
<keyword evidence="5" id="KW-1185">Reference proteome</keyword>
<keyword evidence="1" id="KW-0677">Repeat</keyword>
<dbReference type="InterPro" id="IPR027417">
    <property type="entry name" value="P-loop_NTPase"/>
</dbReference>
<evidence type="ECO:0000313" key="5">
    <source>
        <dbReference type="Proteomes" id="UP001642482"/>
    </source>
</evidence>
<feature type="domain" description="Nephrocystin 3-like N-terminal" evidence="3">
    <location>
        <begin position="259"/>
        <end position="402"/>
    </location>
</feature>
<sequence>MATVTADPVLEAFDEARRVFVRNLKNQQLYREIRATKSVNDVYAVTTRLQESRAGQGRLRNMGKIKRFLDNLTLYVGVIEQFVSAKPELLALIWGPIKLLLMWSNEYFKIFDKITDILEEIGHFLPQFDILKEVLEGEAFTAAMVLFFEDMLSFYLAMLNFFTKTKWKQIFDLIWPKHRVEIDLIVKNLQKHVNLIRSNATVLEIQDARKARNEARDHYERAFAAQEHQNFVGLKERIAAELYDKKLDWFRYRSVANCAEWLFQNGGFVEWLDSTKTSVSWFWLQGIPGAGKTYLAAAAIDNLKQQHRTLFAFASYLNKNSLTALSVIQSFIFQAAEADREFQSDLVESKERELKGNTGYAANMLKSYVKMADGPTYIVMDGLDEMDEDERQILLWQLSDLAKHCPRGKWYQH</sequence>
<organism evidence="4 5">
    <name type="scientific">Sporothrix eucalyptigena</name>
    <dbReference type="NCBI Taxonomy" id="1812306"/>
    <lineage>
        <taxon>Eukaryota</taxon>
        <taxon>Fungi</taxon>
        <taxon>Dikarya</taxon>
        <taxon>Ascomycota</taxon>
        <taxon>Pezizomycotina</taxon>
        <taxon>Sordariomycetes</taxon>
        <taxon>Sordariomycetidae</taxon>
        <taxon>Ophiostomatales</taxon>
        <taxon>Ophiostomataceae</taxon>
        <taxon>Sporothrix</taxon>
    </lineage>
</organism>
<gene>
    <name evidence="4" type="ORF">SEUCBS140593_002299</name>
</gene>
<dbReference type="EMBL" id="CAWUHD010000015">
    <property type="protein sequence ID" value="CAK7214760.1"/>
    <property type="molecule type" value="Genomic_DNA"/>
</dbReference>
<accession>A0ABP0B642</accession>
<evidence type="ECO:0008006" key="6">
    <source>
        <dbReference type="Google" id="ProtNLM"/>
    </source>
</evidence>
<dbReference type="Pfam" id="PF24809">
    <property type="entry name" value="DUF7708"/>
    <property type="match status" value="1"/>
</dbReference>
<feature type="domain" description="DUF7708" evidence="2">
    <location>
        <begin position="66"/>
        <end position="203"/>
    </location>
</feature>
<name>A0ABP0B642_9PEZI</name>
<dbReference type="Proteomes" id="UP001642482">
    <property type="component" value="Unassembled WGS sequence"/>
</dbReference>